<sequence length="30" mass="3177">MAPFIKDGGIPNQADLAFGNEGDMIQSEIP</sequence>
<organism evidence="2 3">
    <name type="scientific">Listeria cornellensis FSL F6-0969</name>
    <dbReference type="NCBI Taxonomy" id="1265820"/>
    <lineage>
        <taxon>Bacteria</taxon>
        <taxon>Bacillati</taxon>
        <taxon>Bacillota</taxon>
        <taxon>Bacilli</taxon>
        <taxon>Bacillales</taxon>
        <taxon>Listeriaceae</taxon>
        <taxon>Listeria</taxon>
    </lineage>
</organism>
<dbReference type="STRING" id="1265820.PCORN_18651"/>
<evidence type="ECO:0000313" key="2">
    <source>
        <dbReference type="EMBL" id="EUJ24374.1"/>
    </source>
</evidence>
<proteinExistence type="predicted"/>
<comment type="caution">
    <text evidence="2">The sequence shown here is derived from an EMBL/GenBank/DDBJ whole genome shotgun (WGS) entry which is preliminary data.</text>
</comment>
<name>W7BB75_9LIST</name>
<keyword evidence="3" id="KW-1185">Reference proteome</keyword>
<gene>
    <name evidence="2" type="ORF">PCORN_18651</name>
</gene>
<evidence type="ECO:0000256" key="1">
    <source>
        <dbReference type="SAM" id="MobiDB-lite"/>
    </source>
</evidence>
<accession>W7BB75</accession>
<dbReference type="EMBL" id="AODE01000052">
    <property type="protein sequence ID" value="EUJ24374.1"/>
    <property type="molecule type" value="Genomic_DNA"/>
</dbReference>
<protein>
    <submittedName>
        <fullName evidence="2">von Willebrand factor domain LPTXG domain protein</fullName>
    </submittedName>
</protein>
<feature type="non-terminal residue" evidence="2">
    <location>
        <position position="30"/>
    </location>
</feature>
<feature type="region of interest" description="Disordered" evidence="1">
    <location>
        <begin position="1"/>
        <end position="30"/>
    </location>
</feature>
<dbReference type="AlphaFoldDB" id="W7BB75"/>
<evidence type="ECO:0000313" key="3">
    <source>
        <dbReference type="Proteomes" id="UP000019254"/>
    </source>
</evidence>
<reference evidence="2 3" key="1">
    <citation type="journal article" date="2014" name="Int. J. Syst. Evol. Microbiol.">
        <title>Listeria floridensis sp. nov., Listeria aquatica sp. nov., Listeria cornellensis sp. nov., Listeria riparia sp. nov. and Listeria grandensis sp. nov., from agricultural and natural environments.</title>
        <authorList>
            <person name="den Bakker H.C."/>
            <person name="Warchocki S."/>
            <person name="Wright E.M."/>
            <person name="Allred A.F."/>
            <person name="Ahlstrom C."/>
            <person name="Manuel C.S."/>
            <person name="Stasiewicz M.J."/>
            <person name="Burrell A."/>
            <person name="Roof S."/>
            <person name="Strawn L."/>
            <person name="Fortes E.D."/>
            <person name="Nightingale K.K."/>
            <person name="Kephart D."/>
            <person name="Wiedmann M."/>
        </authorList>
    </citation>
    <scope>NUCLEOTIDE SEQUENCE [LARGE SCALE GENOMIC DNA]</scope>
    <source>
        <strain evidence="3">FSL F6-969</strain>
    </source>
</reference>
<dbReference type="Proteomes" id="UP000019254">
    <property type="component" value="Unassembled WGS sequence"/>
</dbReference>